<evidence type="ECO:0000313" key="2">
    <source>
        <dbReference type="EMBL" id="KAK6939006.1"/>
    </source>
</evidence>
<dbReference type="PANTHER" id="PTHR46866:SF1">
    <property type="entry name" value="GH12955P"/>
    <property type="match status" value="1"/>
</dbReference>
<keyword evidence="3" id="KW-1185">Reference proteome</keyword>
<name>A0AAN8VZM4_9MAGN</name>
<proteinExistence type="predicted"/>
<dbReference type="EMBL" id="JBAMMX010000006">
    <property type="protein sequence ID" value="KAK6939006.1"/>
    <property type="molecule type" value="Genomic_DNA"/>
</dbReference>
<dbReference type="SUPFAM" id="SSF56112">
    <property type="entry name" value="Protein kinase-like (PK-like)"/>
    <property type="match status" value="1"/>
</dbReference>
<dbReference type="AlphaFoldDB" id="A0AAN8VZM4"/>
<organism evidence="2 3">
    <name type="scientific">Dillenia turbinata</name>
    <dbReference type="NCBI Taxonomy" id="194707"/>
    <lineage>
        <taxon>Eukaryota</taxon>
        <taxon>Viridiplantae</taxon>
        <taxon>Streptophyta</taxon>
        <taxon>Embryophyta</taxon>
        <taxon>Tracheophyta</taxon>
        <taxon>Spermatophyta</taxon>
        <taxon>Magnoliopsida</taxon>
        <taxon>eudicotyledons</taxon>
        <taxon>Gunneridae</taxon>
        <taxon>Pentapetalae</taxon>
        <taxon>Dilleniales</taxon>
        <taxon>Dilleniaceae</taxon>
        <taxon>Dillenia</taxon>
    </lineage>
</organism>
<gene>
    <name evidence="2" type="ORF">RJ641_032514</name>
</gene>
<evidence type="ECO:0000259" key="1">
    <source>
        <dbReference type="SMART" id="SM00777"/>
    </source>
</evidence>
<protein>
    <recommendedName>
        <fullName evidence="1">BUB1 N-terminal domain-containing protein</fullName>
    </recommendedName>
</protein>
<accession>A0AAN8VZM4</accession>
<dbReference type="SMART" id="SM00777">
    <property type="entry name" value="Mad3_BUB1_I"/>
    <property type="match status" value="1"/>
</dbReference>
<dbReference type="InterPro" id="IPR013212">
    <property type="entry name" value="Mad3/Bub1_I"/>
</dbReference>
<dbReference type="PANTHER" id="PTHR46866">
    <property type="entry name" value="GH12955P"/>
    <property type="match status" value="1"/>
</dbReference>
<comment type="caution">
    <text evidence="2">The sequence shown here is derived from an EMBL/GenBank/DDBJ whole genome shotgun (WGS) entry which is preliminary data.</text>
</comment>
<feature type="domain" description="BUB1 N-terminal" evidence="1">
    <location>
        <begin position="30"/>
        <end position="132"/>
    </location>
</feature>
<dbReference type="InterPro" id="IPR011009">
    <property type="entry name" value="Kinase-like_dom_sf"/>
</dbReference>
<sequence length="443" mass="49899">MFKENATPLKIGRSIALLNEDLKSHTDNLLKKSLFEHHRLIEAKDANQGDDPLQPWLECIERETALVLLCCSNNVCDLFGIQIATRMIFALSNFLDSNQIGESHSLNYMAYAKYMESRNIVKIANYIFNLGIARIKNTHNTSVAAKNVILPSVEPTIPRSTGRHQLFHLLHPCHLNGMRRKRGRYTASAMDHSHLYNLAAEKHQFCDTAALQDLEEVAAFCENAQNLSPSYFYISEEVAGEVSLVEDFSGSVTESPEIASRHGVDSEVDIGYLLKHLEVDDEGQMGYQEFHLWRQKASHSKTEDVAKDIFAVCCILAELHLGRPLFNLASLSITWRLVLPPCIKLLVEACITERLEELWIFFFYFSINAFMIFATTGRPSGKSLLESPYFDRAVKSSYLFLAPLHLLAKDGSRLSYVANFAKRGVFKAMGASAAEKCVPIAYH</sequence>
<evidence type="ECO:0000313" key="3">
    <source>
        <dbReference type="Proteomes" id="UP001370490"/>
    </source>
</evidence>
<reference evidence="2 3" key="1">
    <citation type="submission" date="2023-12" db="EMBL/GenBank/DDBJ databases">
        <title>A high-quality genome assembly for Dillenia turbinata (Dilleniales).</title>
        <authorList>
            <person name="Chanderbali A."/>
        </authorList>
    </citation>
    <scope>NUCLEOTIDE SEQUENCE [LARGE SCALE GENOMIC DNA]</scope>
    <source>
        <strain evidence="2">LSX21</strain>
        <tissue evidence="2">Leaf</tissue>
    </source>
</reference>
<dbReference type="Gene3D" id="1.25.40.430">
    <property type="match status" value="2"/>
</dbReference>
<dbReference type="Proteomes" id="UP001370490">
    <property type="component" value="Unassembled WGS sequence"/>
</dbReference>